<feature type="non-terminal residue" evidence="2">
    <location>
        <position position="317"/>
    </location>
</feature>
<dbReference type="EMBL" id="JBFXLT010000048">
    <property type="protein sequence ID" value="KAL2812426.1"/>
    <property type="molecule type" value="Genomic_DNA"/>
</dbReference>
<evidence type="ECO:0000313" key="2">
    <source>
        <dbReference type="EMBL" id="KAL2812426.1"/>
    </source>
</evidence>
<feature type="compositionally biased region" description="Basic and acidic residues" evidence="1">
    <location>
        <begin position="37"/>
        <end position="46"/>
    </location>
</feature>
<reference evidence="2 3" key="1">
    <citation type="submission" date="2024-07" db="EMBL/GenBank/DDBJ databases">
        <title>Section-level genome sequencing and comparative genomics of Aspergillus sections Usti and Cavernicolus.</title>
        <authorList>
            <consortium name="Lawrence Berkeley National Laboratory"/>
            <person name="Nybo J.L."/>
            <person name="Vesth T.C."/>
            <person name="Theobald S."/>
            <person name="Frisvad J.C."/>
            <person name="Larsen T.O."/>
            <person name="Kjaerboelling I."/>
            <person name="Rothschild-Mancinelli K."/>
            <person name="Lyhne E.K."/>
            <person name="Kogle M.E."/>
            <person name="Barry K."/>
            <person name="Clum A."/>
            <person name="Na H."/>
            <person name="Ledsgaard L."/>
            <person name="Lin J."/>
            <person name="Lipzen A."/>
            <person name="Kuo A."/>
            <person name="Riley R."/>
            <person name="Mondo S."/>
            <person name="Labutti K."/>
            <person name="Haridas S."/>
            <person name="Pangalinan J."/>
            <person name="Salamov A.A."/>
            <person name="Simmons B.A."/>
            <person name="Magnuson J.K."/>
            <person name="Chen J."/>
            <person name="Drula E."/>
            <person name="Henrissat B."/>
            <person name="Wiebenga A."/>
            <person name="Lubbers R.J."/>
            <person name="Gomes A.C."/>
            <person name="Makela M.R."/>
            <person name="Stajich J."/>
            <person name="Grigoriev I.V."/>
            <person name="Mortensen U.H."/>
            <person name="De Vries R.P."/>
            <person name="Baker S.E."/>
            <person name="Andersen M.R."/>
        </authorList>
    </citation>
    <scope>NUCLEOTIDE SEQUENCE [LARGE SCALE GENOMIC DNA]</scope>
    <source>
        <strain evidence="2 3">CBS 588.65</strain>
    </source>
</reference>
<organism evidence="2 3">
    <name type="scientific">Aspergillus granulosus</name>
    <dbReference type="NCBI Taxonomy" id="176169"/>
    <lineage>
        <taxon>Eukaryota</taxon>
        <taxon>Fungi</taxon>
        <taxon>Dikarya</taxon>
        <taxon>Ascomycota</taxon>
        <taxon>Pezizomycotina</taxon>
        <taxon>Eurotiomycetes</taxon>
        <taxon>Eurotiomycetidae</taxon>
        <taxon>Eurotiales</taxon>
        <taxon>Aspergillaceae</taxon>
        <taxon>Aspergillus</taxon>
        <taxon>Aspergillus subgen. Nidulantes</taxon>
    </lineage>
</organism>
<dbReference type="Proteomes" id="UP001610334">
    <property type="component" value="Unassembled WGS sequence"/>
</dbReference>
<evidence type="ECO:0000256" key="1">
    <source>
        <dbReference type="SAM" id="MobiDB-lite"/>
    </source>
</evidence>
<feature type="region of interest" description="Disordered" evidence="1">
    <location>
        <begin position="37"/>
        <end position="59"/>
    </location>
</feature>
<gene>
    <name evidence="2" type="ORF">BJX63DRAFT_396912</name>
</gene>
<name>A0ABR4HAH6_9EURO</name>
<sequence>MYGNTTIRSEPRATTNHRARLPDILDSAETMRETLATHRPRDDFEPPKVPATHPRLSSGTNISQRTIKEDIYATLDNLSLGPNSDCLLTSYPQDGESTETVSVTIDEKQEPLNRRNPILLELEEHTRDELELEQGDSIEPKEDGLVAQAHGAEQDLTKRPCEVDKERLKIYGTDFPHFADQLPAPSCSHKSTDGTIKFPQGLFRRSDTESPFPSVMSSTFLEVNKWSHISKCGQEQKPIPSPASARLLQVNKWFHTDNSGDGRFCQRIAHIAENYVESREHLNEQAFSEQDNITAKQLITIMGGVFANLSTYTPQDL</sequence>
<evidence type="ECO:0000313" key="3">
    <source>
        <dbReference type="Proteomes" id="UP001610334"/>
    </source>
</evidence>
<proteinExistence type="predicted"/>
<accession>A0ABR4HAH6</accession>
<keyword evidence="3" id="KW-1185">Reference proteome</keyword>
<protein>
    <submittedName>
        <fullName evidence="2">Uncharacterized protein</fullName>
    </submittedName>
</protein>
<comment type="caution">
    <text evidence="2">The sequence shown here is derived from an EMBL/GenBank/DDBJ whole genome shotgun (WGS) entry which is preliminary data.</text>
</comment>